<protein>
    <recommendedName>
        <fullName evidence="4 12">4-hydroxy-tetrahydrodipicolinate synthase</fullName>
        <shortName evidence="12">HTPA synthase</shortName>
        <ecNumber evidence="4 12">4.3.3.7</ecNumber>
    </recommendedName>
</protein>
<dbReference type="EMBL" id="LAYY01000051">
    <property type="protein sequence ID" value="KKK35966.1"/>
    <property type="molecule type" value="Genomic_DNA"/>
</dbReference>
<comment type="similarity">
    <text evidence="3 12 13">Belongs to the DapA family.</text>
</comment>
<keyword evidence="19" id="KW-1185">Reference proteome</keyword>
<dbReference type="PROSITE" id="PS00666">
    <property type="entry name" value="DHDPS_2"/>
    <property type="match status" value="1"/>
</dbReference>
<dbReference type="PIRSF" id="PIRSF001365">
    <property type="entry name" value="DHDPS"/>
    <property type="match status" value="1"/>
</dbReference>
<dbReference type="PANTHER" id="PTHR12128">
    <property type="entry name" value="DIHYDRODIPICOLINATE SYNTHASE"/>
    <property type="match status" value="1"/>
</dbReference>
<comment type="pathway">
    <text evidence="2 12">Amino-acid biosynthesis; L-lysine biosynthesis via DAP pathway; (S)-tetrahydrodipicolinate from L-aspartate: step 3/4.</text>
</comment>
<dbReference type="InterPro" id="IPR020624">
    <property type="entry name" value="Schiff_base-form_aldolases_CS"/>
</dbReference>
<feature type="active site" description="Schiff-base intermediate with substrate" evidence="12 14">
    <location>
        <position position="163"/>
    </location>
</feature>
<accession>A0A0M2SQK2</accession>
<dbReference type="SUPFAM" id="SSF51569">
    <property type="entry name" value="Aldolase"/>
    <property type="match status" value="1"/>
</dbReference>
<comment type="catalytic activity">
    <reaction evidence="11 12">
        <text>L-aspartate 4-semialdehyde + pyruvate = (2S,4S)-4-hydroxy-2,3,4,5-tetrahydrodipicolinate + H2O + H(+)</text>
        <dbReference type="Rhea" id="RHEA:34171"/>
        <dbReference type="ChEBI" id="CHEBI:15361"/>
        <dbReference type="ChEBI" id="CHEBI:15377"/>
        <dbReference type="ChEBI" id="CHEBI:15378"/>
        <dbReference type="ChEBI" id="CHEBI:67139"/>
        <dbReference type="ChEBI" id="CHEBI:537519"/>
        <dbReference type="EC" id="4.3.3.7"/>
    </reaction>
</comment>
<feature type="binding site" evidence="12 15">
    <location>
        <position position="47"/>
    </location>
    <ligand>
        <name>pyruvate</name>
        <dbReference type="ChEBI" id="CHEBI:15361"/>
    </ligand>
</feature>
<evidence type="ECO:0000256" key="9">
    <source>
        <dbReference type="ARBA" id="ARBA00023239"/>
    </source>
</evidence>
<dbReference type="PRINTS" id="PR00146">
    <property type="entry name" value="DHPICSNTHASE"/>
</dbReference>
<evidence type="ECO:0000313" key="16">
    <source>
        <dbReference type="EMBL" id="KKK35953.1"/>
    </source>
</evidence>
<evidence type="ECO:0000256" key="3">
    <source>
        <dbReference type="ARBA" id="ARBA00007592"/>
    </source>
</evidence>
<feature type="binding site" evidence="12 15">
    <location>
        <position position="205"/>
    </location>
    <ligand>
        <name>pyruvate</name>
        <dbReference type="ChEBI" id="CHEBI:15361"/>
    </ligand>
</feature>
<comment type="subcellular location">
    <subcellularLocation>
        <location evidence="12">Cytoplasm</location>
    </subcellularLocation>
</comment>
<comment type="function">
    <text evidence="1 12">Catalyzes the condensation of (S)-aspartate-beta-semialdehyde [(S)-ASA] and pyruvate to 4-hydroxy-tetrahydrodipicolinate (HTPA).</text>
</comment>
<keyword evidence="8 12" id="KW-0457">Lysine biosynthesis</keyword>
<reference evidence="18 19" key="1">
    <citation type="submission" date="2015-04" db="EMBL/GenBank/DDBJ databases">
        <title>Taxonomic description and genome sequence of Bacillus campisalis sp. nov., a novel member of the genus Bacillus isolated from solar saltern.</title>
        <authorList>
            <person name="Mathan Kumar R."/>
            <person name="Kaur G."/>
            <person name="Kumar A."/>
            <person name="Singh N.K."/>
            <person name="Kaur N."/>
            <person name="Kumar N."/>
            <person name="Mayilraj S."/>
        </authorList>
    </citation>
    <scope>NUCLEOTIDE SEQUENCE [LARGE SCALE GENOMIC DNA]</scope>
    <source>
        <strain evidence="18 19">SA2-6</strain>
    </source>
</reference>
<dbReference type="InterPro" id="IPR002220">
    <property type="entry name" value="DapA-like"/>
</dbReference>
<dbReference type="InterPro" id="IPR005263">
    <property type="entry name" value="DapA"/>
</dbReference>
<dbReference type="PROSITE" id="PS00665">
    <property type="entry name" value="DHDPS_1"/>
    <property type="match status" value="1"/>
</dbReference>
<dbReference type="AlphaFoldDB" id="A0A0M2SQK2"/>
<dbReference type="InterPro" id="IPR013785">
    <property type="entry name" value="Aldolase_TIM"/>
</dbReference>
<evidence type="ECO:0000256" key="10">
    <source>
        <dbReference type="ARBA" id="ARBA00023270"/>
    </source>
</evidence>
<dbReference type="NCBIfam" id="TIGR00674">
    <property type="entry name" value="dapA"/>
    <property type="match status" value="1"/>
</dbReference>
<evidence type="ECO:0000256" key="13">
    <source>
        <dbReference type="PIRNR" id="PIRNR001365"/>
    </source>
</evidence>
<gene>
    <name evidence="12" type="primary">dapA</name>
    <name evidence="18" type="ORF">WQ57_22095</name>
    <name evidence="17" type="ORF">WQ57_22265</name>
    <name evidence="16" type="ORF">WQ57_22280</name>
</gene>
<dbReference type="EMBL" id="LAYY01000062">
    <property type="protein sequence ID" value="KKK35953.1"/>
    <property type="molecule type" value="Genomic_DNA"/>
</dbReference>
<evidence type="ECO:0000256" key="4">
    <source>
        <dbReference type="ARBA" id="ARBA00012086"/>
    </source>
</evidence>
<feature type="active site" description="Proton donor/acceptor" evidence="12 14">
    <location>
        <position position="135"/>
    </location>
</feature>
<evidence type="ECO:0000256" key="14">
    <source>
        <dbReference type="PIRSR" id="PIRSR001365-1"/>
    </source>
</evidence>
<keyword evidence="7 12" id="KW-0220">Diaminopimelate biosynthesis</keyword>
<dbReference type="GO" id="GO:0005829">
    <property type="term" value="C:cytosol"/>
    <property type="evidence" value="ECO:0007669"/>
    <property type="project" value="TreeGrafter"/>
</dbReference>
<evidence type="ECO:0000256" key="12">
    <source>
        <dbReference type="HAMAP-Rule" id="MF_00418"/>
    </source>
</evidence>
<comment type="subunit">
    <text evidence="12">Homotetramer; dimer of dimers.</text>
</comment>
<keyword evidence="5 12" id="KW-0963">Cytoplasm</keyword>
<dbReference type="HAMAP" id="MF_00418">
    <property type="entry name" value="DapA"/>
    <property type="match status" value="1"/>
</dbReference>
<dbReference type="GO" id="GO:0008840">
    <property type="term" value="F:4-hydroxy-tetrahydrodipicolinate synthase activity"/>
    <property type="evidence" value="ECO:0007669"/>
    <property type="project" value="UniProtKB-UniRule"/>
</dbReference>
<evidence type="ECO:0000256" key="15">
    <source>
        <dbReference type="PIRSR" id="PIRSR001365-2"/>
    </source>
</evidence>
<organism evidence="18 19">
    <name type="scientific">Mesobacillus campisalis</name>
    <dbReference type="NCBI Taxonomy" id="1408103"/>
    <lineage>
        <taxon>Bacteria</taxon>
        <taxon>Bacillati</taxon>
        <taxon>Bacillota</taxon>
        <taxon>Bacilli</taxon>
        <taxon>Bacillales</taxon>
        <taxon>Bacillaceae</taxon>
        <taxon>Mesobacillus</taxon>
    </lineage>
</organism>
<evidence type="ECO:0000313" key="17">
    <source>
        <dbReference type="EMBL" id="KKK35954.1"/>
    </source>
</evidence>
<proteinExistence type="inferred from homology"/>
<dbReference type="Proteomes" id="UP000034166">
    <property type="component" value="Unassembled WGS sequence"/>
</dbReference>
<feature type="site" description="Part of a proton relay during catalysis" evidence="12">
    <location>
        <position position="46"/>
    </location>
</feature>
<dbReference type="EMBL" id="LAYY01000061">
    <property type="protein sequence ID" value="KKK35954.1"/>
    <property type="molecule type" value="Genomic_DNA"/>
</dbReference>
<dbReference type="SMART" id="SM01130">
    <property type="entry name" value="DHDPS"/>
    <property type="match status" value="1"/>
</dbReference>
<dbReference type="EC" id="4.3.3.7" evidence="4 12"/>
<keyword evidence="6 12" id="KW-0028">Amino-acid biosynthesis</keyword>
<dbReference type="PATRIC" id="fig|1408103.3.peg.4827"/>
<keyword evidence="10 12" id="KW-0704">Schiff base</keyword>
<evidence type="ECO:0000313" key="18">
    <source>
        <dbReference type="EMBL" id="KKK35966.1"/>
    </source>
</evidence>
<dbReference type="GO" id="GO:0019877">
    <property type="term" value="P:diaminopimelate biosynthetic process"/>
    <property type="evidence" value="ECO:0007669"/>
    <property type="project" value="UniProtKB-UniRule"/>
</dbReference>
<dbReference type="RefSeq" id="WP_046525885.1">
    <property type="nucleotide sequence ID" value="NZ_LAYY01000051.1"/>
</dbReference>
<evidence type="ECO:0000256" key="11">
    <source>
        <dbReference type="ARBA" id="ARBA00047836"/>
    </source>
</evidence>
<name>A0A0M2SQK2_9BACI</name>
<dbReference type="Gene3D" id="3.20.20.70">
    <property type="entry name" value="Aldolase class I"/>
    <property type="match status" value="1"/>
</dbReference>
<dbReference type="CDD" id="cd00950">
    <property type="entry name" value="DHDPS"/>
    <property type="match status" value="1"/>
</dbReference>
<dbReference type="GO" id="GO:0009089">
    <property type="term" value="P:lysine biosynthetic process via diaminopimelate"/>
    <property type="evidence" value="ECO:0007669"/>
    <property type="project" value="UniProtKB-UniRule"/>
</dbReference>
<keyword evidence="9 12" id="KW-0456">Lyase</keyword>
<evidence type="ECO:0000256" key="2">
    <source>
        <dbReference type="ARBA" id="ARBA00005120"/>
    </source>
</evidence>
<dbReference type="PANTHER" id="PTHR12128:SF66">
    <property type="entry name" value="4-HYDROXY-2-OXOGLUTARATE ALDOLASE, MITOCHONDRIAL"/>
    <property type="match status" value="1"/>
</dbReference>
<evidence type="ECO:0000256" key="7">
    <source>
        <dbReference type="ARBA" id="ARBA00022915"/>
    </source>
</evidence>
<comment type="caution">
    <text evidence="12">Was originally thought to be a dihydrodipicolinate synthase (DHDPS), catalyzing the condensation of (S)-aspartate-beta-semialdehyde [(S)-ASA] and pyruvate to dihydrodipicolinate (DHDP). However, it was shown in E.coli that the product of the enzymatic reaction is not dihydrodipicolinate but in fact (4S)-4-hydroxy-2,3,4,5-tetrahydro-(2S)-dipicolinic acid (HTPA), and that the consecutive dehydration reaction leading to DHDP is not spontaneous but catalyzed by DapB.</text>
</comment>
<evidence type="ECO:0000256" key="5">
    <source>
        <dbReference type="ARBA" id="ARBA00022490"/>
    </source>
</evidence>
<evidence type="ECO:0000313" key="19">
    <source>
        <dbReference type="Proteomes" id="UP000034166"/>
    </source>
</evidence>
<feature type="site" description="Part of a proton relay during catalysis" evidence="12">
    <location>
        <position position="109"/>
    </location>
</feature>
<sequence length="293" mass="30974">MTNFGQVLTAMVTPFDAHGEIDFEATRNLVDHLIENGSDGLVIAGTTGESPTLTNEEKIELFKFVVKAVNGRVPVIAGTGSNNTKASISLTQAAENAGADAIMLVAPYYNKPSQEGLYQHFKAIAESTSLPVMLYNIPGRSVVNISVDTIVRLSEIKNITSVKEASGNLDDMAEVISRTPADFALYSGDDGLTLPVLAIGGTGVISVASHVIGNEMQEMISHFTNGRLKEAAAAHRSLLPKMKALFSAPSPSPVKAVLNGNGVNVGGVRLPMVPLGEEENARLQELFATVSNK</sequence>
<evidence type="ECO:0000256" key="1">
    <source>
        <dbReference type="ARBA" id="ARBA00003294"/>
    </source>
</evidence>
<dbReference type="Pfam" id="PF00701">
    <property type="entry name" value="DHDPS"/>
    <property type="match status" value="1"/>
</dbReference>
<evidence type="ECO:0000256" key="8">
    <source>
        <dbReference type="ARBA" id="ARBA00023154"/>
    </source>
</evidence>
<dbReference type="InterPro" id="IPR020625">
    <property type="entry name" value="Schiff_base-form_aldolases_AS"/>
</dbReference>
<comment type="caution">
    <text evidence="18">The sequence shown here is derived from an EMBL/GenBank/DDBJ whole genome shotgun (WGS) entry which is preliminary data.</text>
</comment>
<dbReference type="OrthoDB" id="9782828at2"/>
<dbReference type="UniPathway" id="UPA00034">
    <property type="reaction ID" value="UER00017"/>
</dbReference>
<evidence type="ECO:0000256" key="6">
    <source>
        <dbReference type="ARBA" id="ARBA00022605"/>
    </source>
</evidence>